<dbReference type="OrthoDB" id="5570127at2759"/>
<dbReference type="EMBL" id="BK001833">
    <property type="protein sequence ID" value="DAA02677.1"/>
    <property type="molecule type" value="Genomic_DNA"/>
</dbReference>
<dbReference type="ExpressionAtlas" id="Q6IM33">
    <property type="expression patterns" value="baseline and differential"/>
</dbReference>
<protein>
    <submittedName>
        <fullName evidence="1">HDC07581</fullName>
    </submittedName>
</protein>
<dbReference type="VEuPathDB" id="VectorBase:FBgn0053554"/>
<evidence type="ECO:0000313" key="1">
    <source>
        <dbReference type="EMBL" id="DAA02677.1"/>
    </source>
</evidence>
<name>Q6IM33_DROME</name>
<dbReference type="AlphaFoldDB" id="Q6IM33"/>
<gene>
    <name evidence="1" type="ORF">HDC07581</name>
</gene>
<accession>Q6IM33</accession>
<sequence>MSSRSAQDSSISILAYWPMPCAQGMVEIPKERLDESHALEVIVTDLCGPFFYKPEACNKAPVKCYIQLFLGFVKEIYTNLPNHLTSIFETSNDVWVTDLKDLNLEVLLSESYSVRTIHVEKALDSNSQQQIHQQWSMVSQCFCAVYTNMFELFHTIGAWNRMVEDNAPSLC</sequence>
<proteinExistence type="predicted"/>
<organism evidence="1">
    <name type="scientific">Drosophila melanogaster</name>
    <name type="common">Fruit fly</name>
    <dbReference type="NCBI Taxonomy" id="7227"/>
    <lineage>
        <taxon>Eukaryota</taxon>
        <taxon>Metazoa</taxon>
        <taxon>Ecdysozoa</taxon>
        <taxon>Arthropoda</taxon>
        <taxon>Hexapoda</taxon>
        <taxon>Insecta</taxon>
        <taxon>Pterygota</taxon>
        <taxon>Neoptera</taxon>
        <taxon>Endopterygota</taxon>
        <taxon>Diptera</taxon>
        <taxon>Brachycera</taxon>
        <taxon>Muscomorpha</taxon>
        <taxon>Ephydroidea</taxon>
        <taxon>Drosophilidae</taxon>
        <taxon>Drosophila</taxon>
        <taxon>Sophophora</taxon>
    </lineage>
</organism>
<reference evidence="1" key="1">
    <citation type="journal article" date="2003" name="Genome Biol.">
        <title>An integrated gene annotation and transcriptional profiling approach towards the full gene content of the Drosophila genome.</title>
        <authorList>
            <person name="Hild M."/>
            <person name="Beckmann B."/>
            <person name="Haas S.A."/>
            <person name="Koch B."/>
            <person name="Solovyev V."/>
            <person name="Busold C."/>
            <person name="Fellenberg K."/>
            <person name="Boutros M."/>
            <person name="Vingron M."/>
            <person name="Sauer F."/>
            <person name="Hoheisel J.D."/>
            <person name="Paro R."/>
        </authorList>
    </citation>
    <scope>NUCLEOTIDE SEQUENCE</scope>
</reference>